<dbReference type="OrthoDB" id="9781887at2"/>
<dbReference type="Pfam" id="PF03054">
    <property type="entry name" value="tRNA_Me_trans"/>
    <property type="match status" value="1"/>
</dbReference>
<dbReference type="InterPro" id="IPR014729">
    <property type="entry name" value="Rossmann-like_a/b/a_fold"/>
</dbReference>
<name>A0A497XS94_9AQUI</name>
<accession>A0A497XS94</accession>
<organism evidence="2 3">
    <name type="scientific">Hydrogenivirga caldilitoris</name>
    <dbReference type="NCBI Taxonomy" id="246264"/>
    <lineage>
        <taxon>Bacteria</taxon>
        <taxon>Pseudomonadati</taxon>
        <taxon>Aquificota</taxon>
        <taxon>Aquificia</taxon>
        <taxon>Aquificales</taxon>
        <taxon>Aquificaceae</taxon>
        <taxon>Hydrogenivirga</taxon>
    </lineage>
</organism>
<dbReference type="PANTHER" id="PTHR11933:SF6">
    <property type="entry name" value="THIL AANH DOMAIN-CONTAINING PROTEIN"/>
    <property type="match status" value="1"/>
</dbReference>
<feature type="domain" description="NFACT protein RNA binding" evidence="1">
    <location>
        <begin position="242"/>
        <end position="322"/>
    </location>
</feature>
<dbReference type="EMBL" id="RCCJ01000001">
    <property type="protein sequence ID" value="RLJ71030.1"/>
    <property type="molecule type" value="Genomic_DNA"/>
</dbReference>
<protein>
    <submittedName>
        <fullName evidence="2">tRNA U34 2-thiouridine synthase MnmA/TrmU</fullName>
    </submittedName>
</protein>
<dbReference type="Pfam" id="PF18297">
    <property type="entry name" value="NFACT-R_2"/>
    <property type="match status" value="1"/>
</dbReference>
<proteinExistence type="predicted"/>
<dbReference type="AlphaFoldDB" id="A0A497XS94"/>
<reference evidence="2 3" key="1">
    <citation type="submission" date="2018-10" db="EMBL/GenBank/DDBJ databases">
        <title>Genomic Encyclopedia of Archaeal and Bacterial Type Strains, Phase II (KMG-II): from individual species to whole genera.</title>
        <authorList>
            <person name="Goeker M."/>
        </authorList>
    </citation>
    <scope>NUCLEOTIDE SEQUENCE [LARGE SCALE GENOMIC DNA]</scope>
    <source>
        <strain evidence="2 3">DSM 16510</strain>
    </source>
</reference>
<dbReference type="Proteomes" id="UP000267841">
    <property type="component" value="Unassembled WGS sequence"/>
</dbReference>
<keyword evidence="3" id="KW-1185">Reference proteome</keyword>
<sequence length="348" mass="39816">MEKIRAVALLSGGLDSSLAVRVIQEQGIDVKALHFYTGFCITEHKRRLGITKENGQHYMNPALKAAAQLGVPIEIIDISQEYYNIVLNPKFGYGRNVNPCIDCRIFMLKKAKEIMQKEGYHFVITGEVLYQRPMSQTPDRLRLIEKESGLEGYILRPLSAKRLSPTIPEIKGWVDRSKLYGIMGRGRKKQMELAQKLGIKEYEQPAGGCCYLTDENYAFRFKEAFAKEKQITKDDLVLFSVGRHLRLPSGVKLIVARNEGEVNFLKGFRGRYNYAYRKDGKGTFALIKGEPEEGEFQTIANIIARYSKREESDIEMRVGDKTLVLRGKPVEDRFIEQFKIYNREGALK</sequence>
<evidence type="ECO:0000313" key="3">
    <source>
        <dbReference type="Proteomes" id="UP000267841"/>
    </source>
</evidence>
<gene>
    <name evidence="2" type="ORF">BCF55_1319</name>
</gene>
<evidence type="ECO:0000259" key="1">
    <source>
        <dbReference type="Pfam" id="PF18297"/>
    </source>
</evidence>
<dbReference type="InterPro" id="IPR059101">
    <property type="entry name" value="NFACT-R_2"/>
</dbReference>
<dbReference type="PANTHER" id="PTHR11933">
    <property type="entry name" value="TRNA 5-METHYLAMINOMETHYL-2-THIOURIDYLATE -METHYLTRANSFERASE"/>
    <property type="match status" value="1"/>
</dbReference>
<dbReference type="RefSeq" id="WP_121011749.1">
    <property type="nucleotide sequence ID" value="NZ_RCCJ01000001.1"/>
</dbReference>
<comment type="caution">
    <text evidence="2">The sequence shown here is derived from an EMBL/GenBank/DDBJ whole genome shotgun (WGS) entry which is preliminary data.</text>
</comment>
<dbReference type="SUPFAM" id="SSF52402">
    <property type="entry name" value="Adenine nucleotide alpha hydrolases-like"/>
    <property type="match status" value="1"/>
</dbReference>
<dbReference type="Gene3D" id="3.40.50.620">
    <property type="entry name" value="HUPs"/>
    <property type="match status" value="1"/>
</dbReference>
<evidence type="ECO:0000313" key="2">
    <source>
        <dbReference type="EMBL" id="RLJ71030.1"/>
    </source>
</evidence>